<dbReference type="PANTHER" id="PTHR43147:SF2">
    <property type="entry name" value="NADP-DEPENDENT OXIDOREDUCTASE DOMAIN-CONTAINING PROTEIN"/>
    <property type="match status" value="1"/>
</dbReference>
<sequence length="153" mass="17462">MALSRLQLTPDMSICRILNGMWQVSGSHGHIDSKAAVKQMFDYLDAGYTTWDLADIYGPAEDIMSEFRRQLLAARGQSALDSLQIFTKWVPQPTTMTKTVVEQNINKSLTRMGMNSLDLLQFHWWDYGNNSYLDALRYLSELQSEGKIKHLGL</sequence>
<feature type="domain" description="NADP-dependent oxidoreductase" evidence="1">
    <location>
        <begin position="16"/>
        <end position="153"/>
    </location>
</feature>
<dbReference type="InterPro" id="IPR020471">
    <property type="entry name" value="AKR"/>
</dbReference>
<evidence type="ECO:0000313" key="3">
    <source>
        <dbReference type="Proteomes" id="UP000663828"/>
    </source>
</evidence>
<gene>
    <name evidence="2" type="ORF">XAT740_LOCUS26584</name>
</gene>
<proteinExistence type="predicted"/>
<dbReference type="SUPFAM" id="SSF51430">
    <property type="entry name" value="NAD(P)-linked oxidoreductase"/>
    <property type="match status" value="1"/>
</dbReference>
<comment type="caution">
    <text evidence="2">The sequence shown here is derived from an EMBL/GenBank/DDBJ whole genome shotgun (WGS) entry which is preliminary data.</text>
</comment>
<protein>
    <recommendedName>
        <fullName evidence="1">NADP-dependent oxidoreductase domain-containing protein</fullName>
    </recommendedName>
</protein>
<dbReference type="PANTHER" id="PTHR43147">
    <property type="entry name" value="PROTEIN TAS"/>
    <property type="match status" value="1"/>
</dbReference>
<evidence type="ECO:0000313" key="2">
    <source>
        <dbReference type="EMBL" id="CAF1257282.1"/>
    </source>
</evidence>
<dbReference type="AlphaFoldDB" id="A0A815AIS8"/>
<dbReference type="EMBL" id="CAJNOR010002169">
    <property type="protein sequence ID" value="CAF1257282.1"/>
    <property type="molecule type" value="Genomic_DNA"/>
</dbReference>
<organism evidence="2 3">
    <name type="scientific">Adineta ricciae</name>
    <name type="common">Rotifer</name>
    <dbReference type="NCBI Taxonomy" id="249248"/>
    <lineage>
        <taxon>Eukaryota</taxon>
        <taxon>Metazoa</taxon>
        <taxon>Spiralia</taxon>
        <taxon>Gnathifera</taxon>
        <taxon>Rotifera</taxon>
        <taxon>Eurotatoria</taxon>
        <taxon>Bdelloidea</taxon>
        <taxon>Adinetida</taxon>
        <taxon>Adinetidae</taxon>
        <taxon>Adineta</taxon>
    </lineage>
</organism>
<evidence type="ECO:0000259" key="1">
    <source>
        <dbReference type="Pfam" id="PF00248"/>
    </source>
</evidence>
<dbReference type="GO" id="GO:0016491">
    <property type="term" value="F:oxidoreductase activity"/>
    <property type="evidence" value="ECO:0007669"/>
    <property type="project" value="InterPro"/>
</dbReference>
<dbReference type="Proteomes" id="UP000663828">
    <property type="component" value="Unassembled WGS sequence"/>
</dbReference>
<name>A0A815AIS8_ADIRI</name>
<dbReference type="Gene3D" id="3.20.20.100">
    <property type="entry name" value="NADP-dependent oxidoreductase domain"/>
    <property type="match status" value="1"/>
</dbReference>
<dbReference type="Pfam" id="PF00248">
    <property type="entry name" value="Aldo_ket_red"/>
    <property type="match status" value="1"/>
</dbReference>
<accession>A0A815AIS8</accession>
<dbReference type="PRINTS" id="PR00069">
    <property type="entry name" value="ALDKETRDTASE"/>
</dbReference>
<keyword evidence="3" id="KW-1185">Reference proteome</keyword>
<feature type="non-terminal residue" evidence="2">
    <location>
        <position position="153"/>
    </location>
</feature>
<dbReference type="InterPro" id="IPR023210">
    <property type="entry name" value="NADP_OxRdtase_dom"/>
</dbReference>
<dbReference type="InterPro" id="IPR036812">
    <property type="entry name" value="NAD(P)_OxRdtase_dom_sf"/>
</dbReference>
<reference evidence="2" key="1">
    <citation type="submission" date="2021-02" db="EMBL/GenBank/DDBJ databases">
        <authorList>
            <person name="Nowell W R."/>
        </authorList>
    </citation>
    <scope>NUCLEOTIDE SEQUENCE</scope>
</reference>